<organism evidence="1 2">
    <name type="scientific">Cohnella abietis</name>
    <dbReference type="NCBI Taxonomy" id="2507935"/>
    <lineage>
        <taxon>Bacteria</taxon>
        <taxon>Bacillati</taxon>
        <taxon>Bacillota</taxon>
        <taxon>Bacilli</taxon>
        <taxon>Bacillales</taxon>
        <taxon>Paenibacillaceae</taxon>
        <taxon>Cohnella</taxon>
    </lineage>
</organism>
<protein>
    <submittedName>
        <fullName evidence="1">Uncharacterized protein</fullName>
    </submittedName>
</protein>
<dbReference type="Proteomes" id="UP000289856">
    <property type="component" value="Chromosome"/>
</dbReference>
<dbReference type="EMBL" id="AP019400">
    <property type="protein sequence ID" value="BBI33448.1"/>
    <property type="molecule type" value="Genomic_DNA"/>
</dbReference>
<proteinExistence type="predicted"/>
<keyword evidence="2" id="KW-1185">Reference proteome</keyword>
<evidence type="ECO:0000313" key="1">
    <source>
        <dbReference type="EMBL" id="BBI33448.1"/>
    </source>
</evidence>
<dbReference type="AlphaFoldDB" id="A0A3T1D5X8"/>
<sequence>MKIISVITLAITVIITGVLGDSTELKVRHEGIKSSISNIR</sequence>
<gene>
    <name evidence="1" type="ORF">KCTCHS21_28470</name>
</gene>
<name>A0A3T1D5X8_9BACL</name>
<reference evidence="1 2" key="1">
    <citation type="submission" date="2019-01" db="EMBL/GenBank/DDBJ databases">
        <title>Complete genome sequence of Cohnella hallensis HS21 isolated from Korean fir (Abies koreana) rhizospheric soil.</title>
        <authorList>
            <person name="Jiang L."/>
            <person name="Kang S.W."/>
            <person name="Kim S."/>
            <person name="Jung J."/>
            <person name="Kim C.Y."/>
            <person name="Kim D.H."/>
            <person name="Kim S.W."/>
            <person name="Lee J."/>
        </authorList>
    </citation>
    <scope>NUCLEOTIDE SEQUENCE [LARGE SCALE GENOMIC DNA]</scope>
    <source>
        <strain evidence="1 2">HS21</strain>
    </source>
</reference>
<evidence type="ECO:0000313" key="2">
    <source>
        <dbReference type="Proteomes" id="UP000289856"/>
    </source>
</evidence>
<dbReference type="KEGG" id="cohn:KCTCHS21_28470"/>
<accession>A0A3T1D5X8</accession>